<protein>
    <recommendedName>
        <fullName evidence="4">DUF2029 domain-containing protein</fullName>
    </recommendedName>
</protein>
<feature type="transmembrane region" description="Helical" evidence="1">
    <location>
        <begin position="403"/>
        <end position="424"/>
    </location>
</feature>
<keyword evidence="1" id="KW-0472">Membrane</keyword>
<feature type="transmembrane region" description="Helical" evidence="1">
    <location>
        <begin position="140"/>
        <end position="159"/>
    </location>
</feature>
<keyword evidence="3" id="KW-1185">Reference proteome</keyword>
<feature type="transmembrane region" description="Helical" evidence="1">
    <location>
        <begin position="236"/>
        <end position="257"/>
    </location>
</feature>
<dbReference type="Proteomes" id="UP000789752">
    <property type="component" value="Unassembled WGS sequence"/>
</dbReference>
<evidence type="ECO:0008006" key="4">
    <source>
        <dbReference type="Google" id="ProtNLM"/>
    </source>
</evidence>
<feature type="transmembrane region" description="Helical" evidence="1">
    <location>
        <begin position="104"/>
        <end position="128"/>
    </location>
</feature>
<organism evidence="2 3">
    <name type="scientific">Paraburkholderia gardini</name>
    <dbReference type="NCBI Taxonomy" id="2823469"/>
    <lineage>
        <taxon>Bacteria</taxon>
        <taxon>Pseudomonadati</taxon>
        <taxon>Pseudomonadota</taxon>
        <taxon>Betaproteobacteria</taxon>
        <taxon>Burkholderiales</taxon>
        <taxon>Burkholderiaceae</taxon>
        <taxon>Paraburkholderia</taxon>
    </lineage>
</organism>
<proteinExistence type="predicted"/>
<evidence type="ECO:0000313" key="2">
    <source>
        <dbReference type="EMBL" id="CAG4885602.1"/>
    </source>
</evidence>
<feature type="transmembrane region" description="Helical" evidence="1">
    <location>
        <begin position="373"/>
        <end position="396"/>
    </location>
</feature>
<feature type="transmembrane region" description="Helical" evidence="1">
    <location>
        <begin position="165"/>
        <end position="182"/>
    </location>
</feature>
<evidence type="ECO:0000256" key="1">
    <source>
        <dbReference type="SAM" id="Phobius"/>
    </source>
</evidence>
<keyword evidence="1" id="KW-0812">Transmembrane</keyword>
<evidence type="ECO:0000313" key="3">
    <source>
        <dbReference type="Proteomes" id="UP000789752"/>
    </source>
</evidence>
<feature type="transmembrane region" description="Helical" evidence="1">
    <location>
        <begin position="189"/>
        <end position="207"/>
    </location>
</feature>
<name>A0ABN7QI35_9BURK</name>
<comment type="caution">
    <text evidence="2">The sequence shown here is derived from an EMBL/GenBank/DDBJ whole genome shotgun (WGS) entry which is preliminary data.</text>
</comment>
<feature type="transmembrane region" description="Helical" evidence="1">
    <location>
        <begin position="317"/>
        <end position="337"/>
    </location>
</feature>
<feature type="transmembrane region" description="Helical" evidence="1">
    <location>
        <begin position="213"/>
        <end position="229"/>
    </location>
</feature>
<reference evidence="2 3" key="1">
    <citation type="submission" date="2021-04" db="EMBL/GenBank/DDBJ databases">
        <authorList>
            <person name="Vanwijnsberghe S."/>
        </authorList>
    </citation>
    <scope>NUCLEOTIDE SEQUENCE [LARGE SCALE GENOMIC DNA]</scope>
    <source>
        <strain evidence="2 3">LMG 32171</strain>
    </source>
</reference>
<dbReference type="EMBL" id="CAJQYY010000001">
    <property type="protein sequence ID" value="CAG4885602.1"/>
    <property type="molecule type" value="Genomic_DNA"/>
</dbReference>
<sequence length="621" mass="68622">MTLTSKTVASRVSGWLERAFAFNLNSDRVWKNSRIFVPLLFGCYSLWLGQDQNGDQFNYHLYNAFAFLNGKLDIDLAPAGMQSYFNPLLDVATYFLYTHFPAPIVGFGLGVLHGLSFLLVLEIARLVLVDLNDADRYKIPLLLAAAGCLTANFLSGLGNTMGDDTTALLLLCAVALVLRSWGELGKASLISVSVSLAAGALAGAGAGLKLTNAVYAVALCVACLAYPGSVRTRIRIAFLVGVGVLLGLAATGGFWFLKMWDTFHNPVFPQFSNLFPNDLVPRMTVADLRWFPKNWVETALWPFIFSLNSQRVGEINIHQIIWAVLYGSVICWLPVAVWRCRNGGRFDRLRSKQVFVLLFVVTGYGVWLKVFSVYRYVVAIEMLAPLVLYTILVDLLPFERRKLIAGTVIGAATFVVIFGGVGNWGHARWAWKAFEADIPAISEPDRTTVLIVGADSARGWLATFFPPSVAFTKIAQNFEVTPAYDERVKAMIARRGGPTYAVIQGFNNSRLDSLVKAQYFVQGLGLTQSSRGCTAIRQLVERLHLHATVQSNVDGTCQLALRPDDVQDIKAQNVAEAIRVNHILHAHGFSLLPSKCEPYDARLGQAFFGYQWCPVERMSER</sequence>
<keyword evidence="1" id="KW-1133">Transmembrane helix</keyword>
<accession>A0ABN7QI35</accession>
<gene>
    <name evidence="2" type="ORF">R54767_00044</name>
</gene>
<feature type="transmembrane region" description="Helical" evidence="1">
    <location>
        <begin position="349"/>
        <end position="367"/>
    </location>
</feature>